<keyword evidence="4" id="KW-0233">DNA recombination</keyword>
<dbReference type="GO" id="GO:0015074">
    <property type="term" value="P:DNA integration"/>
    <property type="evidence" value="ECO:0007669"/>
    <property type="project" value="UniProtKB-KW"/>
</dbReference>
<dbReference type="Proteomes" id="UP000253083">
    <property type="component" value="Unassembled WGS sequence"/>
</dbReference>
<evidence type="ECO:0000256" key="4">
    <source>
        <dbReference type="ARBA" id="ARBA00023172"/>
    </source>
</evidence>
<dbReference type="PANTHER" id="PTHR30349:SF64">
    <property type="entry name" value="PROPHAGE INTEGRASE INTD-RELATED"/>
    <property type="match status" value="1"/>
</dbReference>
<keyword evidence="3 5" id="KW-0238">DNA-binding</keyword>
<evidence type="ECO:0000256" key="5">
    <source>
        <dbReference type="PROSITE-ProRule" id="PRU01248"/>
    </source>
</evidence>
<dbReference type="InterPro" id="IPR013762">
    <property type="entry name" value="Integrase-like_cat_sf"/>
</dbReference>
<dbReference type="GO" id="GO:0003677">
    <property type="term" value="F:DNA binding"/>
    <property type="evidence" value="ECO:0007669"/>
    <property type="project" value="UniProtKB-UniRule"/>
</dbReference>
<dbReference type="PANTHER" id="PTHR30349">
    <property type="entry name" value="PHAGE INTEGRASE-RELATED"/>
    <property type="match status" value="1"/>
</dbReference>
<dbReference type="InParanoid" id="A0A395JI91"/>
<dbReference type="InterPro" id="IPR011946">
    <property type="entry name" value="Integrase_integron-type"/>
</dbReference>
<dbReference type="GO" id="GO:0006310">
    <property type="term" value="P:DNA recombination"/>
    <property type="evidence" value="ECO:0007669"/>
    <property type="project" value="UniProtKB-KW"/>
</dbReference>
<dbReference type="Gene3D" id="1.10.443.10">
    <property type="entry name" value="Intergrase catalytic core"/>
    <property type="match status" value="1"/>
</dbReference>
<dbReference type="PROSITE" id="PS51898">
    <property type="entry name" value="TYR_RECOMBINASE"/>
    <property type="match status" value="1"/>
</dbReference>
<dbReference type="PROSITE" id="PS51900">
    <property type="entry name" value="CB"/>
    <property type="match status" value="1"/>
</dbReference>
<proteinExistence type="inferred from homology"/>
<dbReference type="InterPro" id="IPR004107">
    <property type="entry name" value="Integrase_SAM-like_N"/>
</dbReference>
<dbReference type="Pfam" id="PF13495">
    <property type="entry name" value="Phage_int_SAM_4"/>
    <property type="match status" value="1"/>
</dbReference>
<evidence type="ECO:0000256" key="3">
    <source>
        <dbReference type="ARBA" id="ARBA00023125"/>
    </source>
</evidence>
<dbReference type="SUPFAM" id="SSF56349">
    <property type="entry name" value="DNA breaking-rejoining enzymes"/>
    <property type="match status" value="1"/>
</dbReference>
<dbReference type="InterPro" id="IPR011010">
    <property type="entry name" value="DNA_brk_join_enz"/>
</dbReference>
<gene>
    <name evidence="8" type="ORF">DFR28_106111</name>
</gene>
<protein>
    <submittedName>
        <fullName evidence="8">Integron integrase</fullName>
    </submittedName>
</protein>
<comment type="similarity">
    <text evidence="1">Belongs to the 'phage' integrase family.</text>
</comment>
<dbReference type="EMBL" id="QNRT01000006">
    <property type="protein sequence ID" value="RBP48624.1"/>
    <property type="molecule type" value="Genomic_DNA"/>
</dbReference>
<evidence type="ECO:0000256" key="1">
    <source>
        <dbReference type="ARBA" id="ARBA00008857"/>
    </source>
</evidence>
<sequence length="331" mass="37225">MARVPRTRVPIPEKPVRFMHKLRAFIRSRGLSVSTEGHYCRWIKRFIKYHSFNDPSEMMPKHVEQYLHHMVVVDEVTTNTQKAALNALAFLFNQFLGRPLGQIRVTKSKRRRKVPVVLSHHEALSLIAALASPWRLVAQLMYGSGLRINEALSLRINHIDFSGGLIVVNAGKGGKDRVTLLPESLIPSLEQQICMVQALHSADSRRGLGRTYIAGGKHSPTKSRAKQLGWQFLFPARSISFDVQKQVPVRYHLSDAAMSTQLKHATRSLGLTKNATPHTFRHSFATRLLESGQSIRVIQELLGHANVSTTEIYTHVLHKHGLDIASPLDAL</sequence>
<dbReference type="InterPro" id="IPR044068">
    <property type="entry name" value="CB"/>
</dbReference>
<dbReference type="InterPro" id="IPR050090">
    <property type="entry name" value="Tyrosine_recombinase_XerCD"/>
</dbReference>
<reference evidence="8 9" key="1">
    <citation type="submission" date="2018-06" db="EMBL/GenBank/DDBJ databases">
        <title>Genomic Encyclopedia of Type Strains, Phase IV (KMG-IV): sequencing the most valuable type-strain genomes for metagenomic binning, comparative biology and taxonomic classification.</title>
        <authorList>
            <person name="Goeker M."/>
        </authorList>
    </citation>
    <scope>NUCLEOTIDE SEQUENCE [LARGE SCALE GENOMIC DNA]</scope>
    <source>
        <strain evidence="8 9">DSM 24032</strain>
    </source>
</reference>
<dbReference type="NCBIfam" id="TIGR02249">
    <property type="entry name" value="integrase_gron"/>
    <property type="match status" value="1"/>
</dbReference>
<organism evidence="8 9">
    <name type="scientific">Arenicella xantha</name>
    <dbReference type="NCBI Taxonomy" id="644221"/>
    <lineage>
        <taxon>Bacteria</taxon>
        <taxon>Pseudomonadati</taxon>
        <taxon>Pseudomonadota</taxon>
        <taxon>Gammaproteobacteria</taxon>
        <taxon>Arenicellales</taxon>
        <taxon>Arenicellaceae</taxon>
        <taxon>Arenicella</taxon>
    </lineage>
</organism>
<dbReference type="RefSeq" id="WP_113955653.1">
    <property type="nucleotide sequence ID" value="NZ_QNRT01000006.1"/>
</dbReference>
<dbReference type="AlphaFoldDB" id="A0A395JI91"/>
<dbReference type="Pfam" id="PF00589">
    <property type="entry name" value="Phage_integrase"/>
    <property type="match status" value="1"/>
</dbReference>
<evidence type="ECO:0000313" key="9">
    <source>
        <dbReference type="Proteomes" id="UP000253083"/>
    </source>
</evidence>
<accession>A0A395JI91</accession>
<name>A0A395JI91_9GAMM</name>
<dbReference type="OrthoDB" id="9801717at2"/>
<keyword evidence="9" id="KW-1185">Reference proteome</keyword>
<dbReference type="InterPro" id="IPR010998">
    <property type="entry name" value="Integrase_recombinase_N"/>
</dbReference>
<dbReference type="Gene3D" id="1.10.150.130">
    <property type="match status" value="1"/>
</dbReference>
<evidence type="ECO:0000259" key="7">
    <source>
        <dbReference type="PROSITE" id="PS51900"/>
    </source>
</evidence>
<evidence type="ECO:0000313" key="8">
    <source>
        <dbReference type="EMBL" id="RBP48624.1"/>
    </source>
</evidence>
<feature type="domain" description="Tyr recombinase" evidence="6">
    <location>
        <begin position="113"/>
        <end position="326"/>
    </location>
</feature>
<feature type="domain" description="Core-binding (CB)" evidence="7">
    <location>
        <begin position="16"/>
        <end position="96"/>
    </location>
</feature>
<evidence type="ECO:0000259" key="6">
    <source>
        <dbReference type="PROSITE" id="PS51898"/>
    </source>
</evidence>
<dbReference type="InterPro" id="IPR002104">
    <property type="entry name" value="Integrase_catalytic"/>
</dbReference>
<evidence type="ECO:0000256" key="2">
    <source>
        <dbReference type="ARBA" id="ARBA00022908"/>
    </source>
</evidence>
<keyword evidence="2" id="KW-0229">DNA integration</keyword>
<comment type="caution">
    <text evidence="8">The sequence shown here is derived from an EMBL/GenBank/DDBJ whole genome shotgun (WGS) entry which is preliminary data.</text>
</comment>